<accession>A0A2I0LED0</accession>
<reference evidence="1 2" key="1">
    <citation type="submission" date="2017-11" db="EMBL/GenBank/DDBJ databases">
        <title>De-novo sequencing of pomegranate (Punica granatum L.) genome.</title>
        <authorList>
            <person name="Akparov Z."/>
            <person name="Amiraslanov A."/>
            <person name="Hajiyeva S."/>
            <person name="Abbasov M."/>
            <person name="Kaur K."/>
            <person name="Hamwieh A."/>
            <person name="Solovyev V."/>
            <person name="Salamov A."/>
            <person name="Braich B."/>
            <person name="Kosarev P."/>
            <person name="Mahmoud A."/>
            <person name="Hajiyev E."/>
            <person name="Babayeva S."/>
            <person name="Izzatullayeva V."/>
            <person name="Mammadov A."/>
            <person name="Mammadov A."/>
            <person name="Sharifova S."/>
            <person name="Ojaghi J."/>
            <person name="Eynullazada K."/>
            <person name="Bayramov B."/>
            <person name="Abdulazimova A."/>
            <person name="Shahmuradov I."/>
        </authorList>
    </citation>
    <scope>NUCLEOTIDE SEQUENCE [LARGE SCALE GENOMIC DNA]</scope>
    <source>
        <strain evidence="2">cv. AG2017</strain>
        <tissue evidence="1">Leaf</tissue>
    </source>
</reference>
<dbReference type="AlphaFoldDB" id="A0A2I0LED0"/>
<keyword evidence="2" id="KW-1185">Reference proteome</keyword>
<protein>
    <submittedName>
        <fullName evidence="1">Uncharacterized protein</fullName>
    </submittedName>
</protein>
<name>A0A2I0LED0_PUNGR</name>
<organism evidence="1 2">
    <name type="scientific">Punica granatum</name>
    <name type="common">Pomegranate</name>
    <dbReference type="NCBI Taxonomy" id="22663"/>
    <lineage>
        <taxon>Eukaryota</taxon>
        <taxon>Viridiplantae</taxon>
        <taxon>Streptophyta</taxon>
        <taxon>Embryophyta</taxon>
        <taxon>Tracheophyta</taxon>
        <taxon>Spermatophyta</taxon>
        <taxon>Magnoliopsida</taxon>
        <taxon>eudicotyledons</taxon>
        <taxon>Gunneridae</taxon>
        <taxon>Pentapetalae</taxon>
        <taxon>rosids</taxon>
        <taxon>malvids</taxon>
        <taxon>Myrtales</taxon>
        <taxon>Lythraceae</taxon>
        <taxon>Punica</taxon>
    </lineage>
</organism>
<sequence length="154" mass="18305">MQLWIMQRRLLSQPKILGLLVKGNREQGQEESRERHLPNLKMMTLREDKLKQRHLFRMLHGKIVLMMVMNLMDYRASIQVTMKGLVQALDNLMPLAEKRKWQLSGIPKNNAIACIIQERRRPEEFMDSFYSVESFKASYEHPIATEVMEYGWEI</sequence>
<dbReference type="EMBL" id="PGOL01000020">
    <property type="protein sequence ID" value="PKI79033.1"/>
    <property type="molecule type" value="Genomic_DNA"/>
</dbReference>
<proteinExistence type="predicted"/>
<dbReference type="Proteomes" id="UP000233551">
    <property type="component" value="Unassembled WGS sequence"/>
</dbReference>
<evidence type="ECO:0000313" key="2">
    <source>
        <dbReference type="Proteomes" id="UP000233551"/>
    </source>
</evidence>
<comment type="caution">
    <text evidence="1">The sequence shown here is derived from an EMBL/GenBank/DDBJ whole genome shotgun (WGS) entry which is preliminary data.</text>
</comment>
<evidence type="ECO:0000313" key="1">
    <source>
        <dbReference type="EMBL" id="PKI79033.1"/>
    </source>
</evidence>
<gene>
    <name evidence="1" type="ORF">CRG98_000576</name>
</gene>